<dbReference type="Proteomes" id="UP000251889">
    <property type="component" value="Unassembled WGS sequence"/>
</dbReference>
<evidence type="ECO:0008006" key="4">
    <source>
        <dbReference type="Google" id="ProtNLM"/>
    </source>
</evidence>
<keyword evidence="1" id="KW-0472">Membrane</keyword>
<evidence type="ECO:0000313" key="2">
    <source>
        <dbReference type="EMBL" id="RAW02918.1"/>
    </source>
</evidence>
<dbReference type="OrthoDB" id="794540at2"/>
<dbReference type="InterPro" id="IPR021279">
    <property type="entry name" value="DUF2721"/>
</dbReference>
<organism evidence="2 3">
    <name type="scientific">Pseudochryseolinea flava</name>
    <dbReference type="NCBI Taxonomy" id="2059302"/>
    <lineage>
        <taxon>Bacteria</taxon>
        <taxon>Pseudomonadati</taxon>
        <taxon>Bacteroidota</taxon>
        <taxon>Cytophagia</taxon>
        <taxon>Cytophagales</taxon>
        <taxon>Fulvivirgaceae</taxon>
        <taxon>Pseudochryseolinea</taxon>
    </lineage>
</organism>
<dbReference type="RefSeq" id="WP_112745133.1">
    <property type="nucleotide sequence ID" value="NZ_QMFY01000001.1"/>
</dbReference>
<sequence length="180" mass="20429">MNDATPMLGILSSMITPAVLILASGSLIMTTSQRLSRVIERVRKISEEFMKIEKSSDKESDNERKRRILYTLLRKSARRSKLLTRAMTTLYLSLGIFISTSLAIGIVSITHIRFTWIPTALGLIGSVFLFFSAAVLIVESRLTYSAITDEVDYVIESSKNHAPELMKKSVRRNWRAWLKM</sequence>
<keyword evidence="1" id="KW-1133">Transmembrane helix</keyword>
<dbReference type="Pfam" id="PF11026">
    <property type="entry name" value="DUF2721"/>
    <property type="match status" value="1"/>
</dbReference>
<feature type="transmembrane region" description="Helical" evidence="1">
    <location>
        <begin position="88"/>
        <end position="110"/>
    </location>
</feature>
<name>A0A364YAN9_9BACT</name>
<protein>
    <recommendedName>
        <fullName evidence="4">DUF2721 domain-containing protein</fullName>
    </recommendedName>
</protein>
<feature type="transmembrane region" description="Helical" evidence="1">
    <location>
        <begin position="6"/>
        <end position="29"/>
    </location>
</feature>
<evidence type="ECO:0000256" key="1">
    <source>
        <dbReference type="SAM" id="Phobius"/>
    </source>
</evidence>
<gene>
    <name evidence="2" type="ORF">DQQ10_02080</name>
</gene>
<proteinExistence type="predicted"/>
<reference evidence="2 3" key="1">
    <citation type="submission" date="2018-06" db="EMBL/GenBank/DDBJ databases">
        <title>Chryseolinea flavus sp. nov., a member of the phylum Bacteroidetes isolated from soil.</title>
        <authorList>
            <person name="Li Y."/>
            <person name="Wang J."/>
        </authorList>
    </citation>
    <scope>NUCLEOTIDE SEQUENCE [LARGE SCALE GENOMIC DNA]</scope>
    <source>
        <strain evidence="2 3">SDU1-6</strain>
    </source>
</reference>
<keyword evidence="1" id="KW-0812">Transmembrane</keyword>
<accession>A0A364YAN9</accession>
<keyword evidence="3" id="KW-1185">Reference proteome</keyword>
<dbReference type="AlphaFoldDB" id="A0A364YAN9"/>
<dbReference type="EMBL" id="QMFY01000001">
    <property type="protein sequence ID" value="RAW02918.1"/>
    <property type="molecule type" value="Genomic_DNA"/>
</dbReference>
<evidence type="ECO:0000313" key="3">
    <source>
        <dbReference type="Proteomes" id="UP000251889"/>
    </source>
</evidence>
<feature type="transmembrane region" description="Helical" evidence="1">
    <location>
        <begin position="116"/>
        <end position="138"/>
    </location>
</feature>
<comment type="caution">
    <text evidence="2">The sequence shown here is derived from an EMBL/GenBank/DDBJ whole genome shotgun (WGS) entry which is preliminary data.</text>
</comment>